<dbReference type="Pfam" id="PF06097">
    <property type="entry name" value="DUF945"/>
    <property type="match status" value="1"/>
</dbReference>
<dbReference type="InterPro" id="IPR010352">
    <property type="entry name" value="DUF945"/>
</dbReference>
<evidence type="ECO:0000313" key="1">
    <source>
        <dbReference type="EMBL" id="PRY99438.1"/>
    </source>
</evidence>
<name>A0A2T0XKF5_9BURK</name>
<dbReference type="OrthoDB" id="9147880at2"/>
<sequence length="422" mass="44817">MKAKIGISLAVIILGAGAAWVGAGMYAQKTFQAQVKEATDKLSANPVVAVKDLKQDSGFLSTTGQFTIVVNDPSTATSLVMAADYQASHFIQPDSLSKVTWKIKPAGEHAKDIANMFGDNARLEGVAKMGFDKKISSTIAMPTLATKEGAESFEFGPISGLISGGNNTLSADMTIGRILFKDEDAVVDVKKLNYQVDAKDLASGMYNGQLSVDEINTKEATVAGVAVKVGSTMQNDRVDLAISPSIKSLSYEGITVTDASMDFVYKDLDAKSIKTISAILNNSTITNLTAKEKQDLQTAARDLIYQGFTIGMPKLVATSKQGAIDGNFSVELAKSTTTNPADFNLIKLVHSSGQLAVKNLDPQYKGLALMSGMLSETPDGVKAGYELANGKLSFNGQTIDIDEELAAAQEVMSHILTQNLFD</sequence>
<dbReference type="EMBL" id="PVTV01000011">
    <property type="protein sequence ID" value="PRY99438.1"/>
    <property type="molecule type" value="Genomic_DNA"/>
</dbReference>
<gene>
    <name evidence="1" type="ORF">BCM14_0883</name>
</gene>
<protein>
    <submittedName>
        <fullName evidence="1">Uncharacterized protein YdgA (DUF945 family)</fullName>
    </submittedName>
</protein>
<accession>A0A2T0XKF5</accession>
<dbReference type="Proteomes" id="UP000238308">
    <property type="component" value="Unassembled WGS sequence"/>
</dbReference>
<organism evidence="1 2">
    <name type="scientific">Jezberella montanilacus</name>
    <dbReference type="NCBI Taxonomy" id="323426"/>
    <lineage>
        <taxon>Bacteria</taxon>
        <taxon>Pseudomonadati</taxon>
        <taxon>Pseudomonadota</taxon>
        <taxon>Betaproteobacteria</taxon>
        <taxon>Burkholderiales</taxon>
        <taxon>Alcaligenaceae</taxon>
        <taxon>Jezberella</taxon>
    </lineage>
</organism>
<keyword evidence="2" id="KW-1185">Reference proteome</keyword>
<dbReference type="AlphaFoldDB" id="A0A2T0XKF5"/>
<reference evidence="1 2" key="1">
    <citation type="submission" date="2018-03" db="EMBL/GenBank/DDBJ databases">
        <title>Genomic Encyclopedia of Type Strains, Phase III (KMG-III): the genomes of soil and plant-associated and newly described type strains.</title>
        <authorList>
            <person name="Whitman W."/>
        </authorList>
    </citation>
    <scope>NUCLEOTIDE SEQUENCE [LARGE SCALE GENOMIC DNA]</scope>
    <source>
        <strain evidence="1 2">MWH-P2sevCIIIb</strain>
    </source>
</reference>
<proteinExistence type="predicted"/>
<comment type="caution">
    <text evidence="1">The sequence shown here is derived from an EMBL/GenBank/DDBJ whole genome shotgun (WGS) entry which is preliminary data.</text>
</comment>
<evidence type="ECO:0000313" key="2">
    <source>
        <dbReference type="Proteomes" id="UP000238308"/>
    </source>
</evidence>
<dbReference type="RefSeq" id="WP_106226735.1">
    <property type="nucleotide sequence ID" value="NZ_PVTV01000011.1"/>
</dbReference>